<dbReference type="STRING" id="1810919.A0A3D8RXZ0"/>
<dbReference type="NCBIfam" id="NF003417">
    <property type="entry name" value="PRK04813.1"/>
    <property type="match status" value="3"/>
</dbReference>
<comment type="similarity">
    <text evidence="5">Belongs to the NRP synthetase family.</text>
</comment>
<dbReference type="InterPro" id="IPR006162">
    <property type="entry name" value="Ppantetheine_attach_site"/>
</dbReference>
<evidence type="ECO:0000313" key="8">
    <source>
        <dbReference type="EMBL" id="RDW78929.1"/>
    </source>
</evidence>
<feature type="domain" description="Carrier" evidence="7">
    <location>
        <begin position="680"/>
        <end position="756"/>
    </location>
</feature>
<dbReference type="SUPFAM" id="SSF56801">
    <property type="entry name" value="Acetyl-CoA synthetase-like"/>
    <property type="match status" value="3"/>
</dbReference>
<dbReference type="Gene3D" id="3.30.559.30">
    <property type="entry name" value="Nonribosomal peptide synthetase, condensation domain"/>
    <property type="match status" value="3"/>
</dbReference>
<dbReference type="GO" id="GO:0031177">
    <property type="term" value="F:phosphopantetheine binding"/>
    <property type="evidence" value="ECO:0007669"/>
    <property type="project" value="InterPro"/>
</dbReference>
<dbReference type="PROSITE" id="PS50075">
    <property type="entry name" value="CARRIER"/>
    <property type="match status" value="3"/>
</dbReference>
<dbReference type="InterPro" id="IPR013120">
    <property type="entry name" value="FAR_NAD-bd"/>
</dbReference>
<gene>
    <name evidence="8" type="ORF">DSM5745_05781</name>
</gene>
<dbReference type="SUPFAM" id="SSF51735">
    <property type="entry name" value="NAD(P)-binding Rossmann-fold domains"/>
    <property type="match status" value="1"/>
</dbReference>
<evidence type="ECO:0000256" key="4">
    <source>
        <dbReference type="ARBA" id="ARBA00022737"/>
    </source>
</evidence>
<evidence type="ECO:0000256" key="6">
    <source>
        <dbReference type="SAM" id="MobiDB-lite"/>
    </source>
</evidence>
<feature type="domain" description="Carrier" evidence="7">
    <location>
        <begin position="2249"/>
        <end position="2325"/>
    </location>
</feature>
<reference evidence="8 9" key="1">
    <citation type="journal article" date="2018" name="IMA Fungus">
        <title>IMA Genome-F 9: Draft genome sequence of Annulohypoxylon stygium, Aspergillus mulundensis, Berkeleyomyces basicola (syn. Thielaviopsis basicola), Ceratocystis smalleyi, two Cercospora beticola strains, Coleophoma cylindrospora, Fusarium fracticaudum, Phialophora cf. hyalina, and Morchella septimelata.</title>
        <authorList>
            <person name="Wingfield B.D."/>
            <person name="Bills G.F."/>
            <person name="Dong Y."/>
            <person name="Huang W."/>
            <person name="Nel W.J."/>
            <person name="Swalarsk-Parry B.S."/>
            <person name="Vaghefi N."/>
            <person name="Wilken P.M."/>
            <person name="An Z."/>
            <person name="de Beer Z.W."/>
            <person name="De Vos L."/>
            <person name="Chen L."/>
            <person name="Duong T.A."/>
            <person name="Gao Y."/>
            <person name="Hammerbacher A."/>
            <person name="Kikkert J.R."/>
            <person name="Li Y."/>
            <person name="Li H."/>
            <person name="Li K."/>
            <person name="Li Q."/>
            <person name="Liu X."/>
            <person name="Ma X."/>
            <person name="Naidoo K."/>
            <person name="Pethybridge S.J."/>
            <person name="Sun J."/>
            <person name="Steenkamp E.T."/>
            <person name="van der Nest M.A."/>
            <person name="van Wyk S."/>
            <person name="Wingfield M.J."/>
            <person name="Xiong C."/>
            <person name="Yue Q."/>
            <person name="Zhang X."/>
        </authorList>
    </citation>
    <scope>NUCLEOTIDE SEQUENCE [LARGE SCALE GENOMIC DNA]</scope>
    <source>
        <strain evidence="8 9">DSM 5745</strain>
    </source>
</reference>
<dbReference type="SUPFAM" id="SSF47336">
    <property type="entry name" value="ACP-like"/>
    <property type="match status" value="3"/>
</dbReference>
<dbReference type="CDD" id="cd19542">
    <property type="entry name" value="CT_NRPS-like"/>
    <property type="match status" value="1"/>
</dbReference>
<dbReference type="Pfam" id="PF00668">
    <property type="entry name" value="Condensation"/>
    <property type="match status" value="3"/>
</dbReference>
<dbReference type="InterPro" id="IPR036736">
    <property type="entry name" value="ACP-like_sf"/>
</dbReference>
<dbReference type="Gene3D" id="3.30.300.30">
    <property type="match status" value="3"/>
</dbReference>
<accession>A0A3D8RXZ0</accession>
<feature type="region of interest" description="Disordered" evidence="6">
    <location>
        <begin position="2321"/>
        <end position="2342"/>
    </location>
</feature>
<keyword evidence="1" id="KW-0596">Phosphopantetheine</keyword>
<keyword evidence="9" id="KW-1185">Reference proteome</keyword>
<dbReference type="Gene3D" id="3.40.50.720">
    <property type="entry name" value="NAD(P)-binding Rossmann-like Domain"/>
    <property type="match status" value="1"/>
</dbReference>
<dbReference type="FunFam" id="3.30.559.10:FF:000016">
    <property type="entry name" value="Nonribosomal peptide synthase Pes1"/>
    <property type="match status" value="1"/>
</dbReference>
<keyword evidence="3" id="KW-0436">Ligase</keyword>
<feature type="region of interest" description="Disordered" evidence="6">
    <location>
        <begin position="101"/>
        <end position="128"/>
    </location>
</feature>
<dbReference type="Gene3D" id="2.30.38.10">
    <property type="entry name" value="Luciferase, Domain 3"/>
    <property type="match status" value="1"/>
</dbReference>
<dbReference type="InterPro" id="IPR023213">
    <property type="entry name" value="CAT-like_dom_sf"/>
</dbReference>
<dbReference type="Pfam" id="PF00501">
    <property type="entry name" value="AMP-binding"/>
    <property type="match status" value="3"/>
</dbReference>
<dbReference type="SMART" id="SM00823">
    <property type="entry name" value="PKS_PP"/>
    <property type="match status" value="3"/>
</dbReference>
<evidence type="ECO:0000259" key="7">
    <source>
        <dbReference type="PROSITE" id="PS50075"/>
    </source>
</evidence>
<evidence type="ECO:0000256" key="3">
    <source>
        <dbReference type="ARBA" id="ARBA00022598"/>
    </source>
</evidence>
<dbReference type="SUPFAM" id="SSF52777">
    <property type="entry name" value="CoA-dependent acyltransferases"/>
    <property type="match status" value="6"/>
</dbReference>
<dbReference type="PROSITE" id="PS00012">
    <property type="entry name" value="PHOSPHOPANTETHEINE"/>
    <property type="match status" value="2"/>
</dbReference>
<dbReference type="CDD" id="cd19534">
    <property type="entry name" value="E_NRPS"/>
    <property type="match status" value="1"/>
</dbReference>
<dbReference type="Gene3D" id="1.10.1200.10">
    <property type="entry name" value="ACP-like"/>
    <property type="match status" value="3"/>
</dbReference>
<dbReference type="EMBL" id="PVWQ01000006">
    <property type="protein sequence ID" value="RDW78929.1"/>
    <property type="molecule type" value="Genomic_DNA"/>
</dbReference>
<evidence type="ECO:0000256" key="5">
    <source>
        <dbReference type="ARBA" id="ARBA00029454"/>
    </source>
</evidence>
<feature type="compositionally biased region" description="Polar residues" evidence="6">
    <location>
        <begin position="101"/>
        <end position="119"/>
    </location>
</feature>
<dbReference type="InterPro" id="IPR010071">
    <property type="entry name" value="AA_adenyl_dom"/>
</dbReference>
<protein>
    <recommendedName>
        <fullName evidence="7">Carrier domain-containing protein</fullName>
    </recommendedName>
</protein>
<dbReference type="InterPro" id="IPR045851">
    <property type="entry name" value="AMP-bd_C_sf"/>
</dbReference>
<evidence type="ECO:0000256" key="2">
    <source>
        <dbReference type="ARBA" id="ARBA00022553"/>
    </source>
</evidence>
<dbReference type="InterPro" id="IPR009081">
    <property type="entry name" value="PP-bd_ACP"/>
</dbReference>
<dbReference type="InterPro" id="IPR020806">
    <property type="entry name" value="PKS_PP-bd"/>
</dbReference>
<dbReference type="CDD" id="cd19545">
    <property type="entry name" value="FUM14_C_NRPS-like"/>
    <property type="match status" value="1"/>
</dbReference>
<keyword evidence="2" id="KW-0597">Phosphoprotein</keyword>
<dbReference type="FunFam" id="3.40.50.12780:FF:000014">
    <property type="entry name" value="Nonribosomal peptide synthetase 1"/>
    <property type="match status" value="1"/>
</dbReference>
<dbReference type="InterPro" id="IPR000873">
    <property type="entry name" value="AMP-dep_synth/lig_dom"/>
</dbReference>
<dbReference type="Pfam" id="PF07993">
    <property type="entry name" value="NAD_binding_4"/>
    <property type="match status" value="1"/>
</dbReference>
<dbReference type="InterPro" id="IPR001242">
    <property type="entry name" value="Condensation_dom"/>
</dbReference>
<feature type="domain" description="Carrier" evidence="7">
    <location>
        <begin position="3335"/>
        <end position="3411"/>
    </location>
</feature>
<evidence type="ECO:0000256" key="1">
    <source>
        <dbReference type="ARBA" id="ARBA00022450"/>
    </source>
</evidence>
<dbReference type="GO" id="GO:0005737">
    <property type="term" value="C:cytoplasm"/>
    <property type="evidence" value="ECO:0007669"/>
    <property type="project" value="TreeGrafter"/>
</dbReference>
<dbReference type="GO" id="GO:0016874">
    <property type="term" value="F:ligase activity"/>
    <property type="evidence" value="ECO:0007669"/>
    <property type="project" value="UniProtKB-KW"/>
</dbReference>
<dbReference type="PANTHER" id="PTHR45527:SF1">
    <property type="entry name" value="FATTY ACID SYNTHASE"/>
    <property type="match status" value="1"/>
</dbReference>
<dbReference type="InterPro" id="IPR042099">
    <property type="entry name" value="ANL_N_sf"/>
</dbReference>
<name>A0A3D8RXZ0_9EURO</name>
<dbReference type="GO" id="GO:0044550">
    <property type="term" value="P:secondary metabolite biosynthetic process"/>
    <property type="evidence" value="ECO:0007669"/>
    <property type="project" value="TreeGrafter"/>
</dbReference>
<dbReference type="FunFam" id="3.30.559.30:FF:000002">
    <property type="entry name" value="Nonribosomal peptide synthase Pes1"/>
    <property type="match status" value="1"/>
</dbReference>
<dbReference type="GeneID" id="38116151"/>
<organism evidence="8 9">
    <name type="scientific">Aspergillus mulundensis</name>
    <dbReference type="NCBI Taxonomy" id="1810919"/>
    <lineage>
        <taxon>Eukaryota</taxon>
        <taxon>Fungi</taxon>
        <taxon>Dikarya</taxon>
        <taxon>Ascomycota</taxon>
        <taxon>Pezizomycotina</taxon>
        <taxon>Eurotiomycetes</taxon>
        <taxon>Eurotiomycetidae</taxon>
        <taxon>Eurotiales</taxon>
        <taxon>Aspergillaceae</taxon>
        <taxon>Aspergillus</taxon>
        <taxon>Aspergillus subgen. Nidulantes</taxon>
    </lineage>
</organism>
<dbReference type="FunFam" id="3.30.559.30:FF:000003">
    <property type="entry name" value="Nonribosomal peptide synthase SidD"/>
    <property type="match status" value="1"/>
</dbReference>
<dbReference type="RefSeq" id="XP_026603629.1">
    <property type="nucleotide sequence ID" value="XM_026747797.1"/>
</dbReference>
<dbReference type="Gene3D" id="3.30.559.10">
    <property type="entry name" value="Chloramphenicol acetyltransferase-like domain"/>
    <property type="match status" value="3"/>
</dbReference>
<comment type="caution">
    <text evidence="8">The sequence shown here is derived from an EMBL/GenBank/DDBJ whole genome shotgun (WGS) entry which is preliminary data.</text>
</comment>
<dbReference type="OrthoDB" id="416786at2759"/>
<dbReference type="NCBIfam" id="TIGR01733">
    <property type="entry name" value="AA-adenyl-dom"/>
    <property type="match status" value="3"/>
</dbReference>
<dbReference type="Pfam" id="PF00550">
    <property type="entry name" value="PP-binding"/>
    <property type="match status" value="3"/>
</dbReference>
<dbReference type="Proteomes" id="UP000256690">
    <property type="component" value="Unassembled WGS sequence"/>
</dbReference>
<proteinExistence type="inferred from homology"/>
<evidence type="ECO:0000313" key="9">
    <source>
        <dbReference type="Proteomes" id="UP000256690"/>
    </source>
</evidence>
<dbReference type="CDD" id="cd05918">
    <property type="entry name" value="A_NRPS_SidN3_like"/>
    <property type="match status" value="3"/>
</dbReference>
<dbReference type="GO" id="GO:0043041">
    <property type="term" value="P:amino acid activation for nonribosomal peptide biosynthetic process"/>
    <property type="evidence" value="ECO:0007669"/>
    <property type="project" value="TreeGrafter"/>
</dbReference>
<sequence length="3777" mass="413619">MNCTHVDIDSEGDLAMAYPDRLFQASWAVTLSVYTSSENVEFHYLSIYEGKGMLRAHAAVSPEMLAIETIWQTVLVGMGEGEVDKAPGSAMSCVRRLRVPSSASGSEDSWSVVSTQSGSVADEESRVSSPSVPHMDILDCISKYASSEPAVLAVESWDGRLSYAALEALSCTLAERLLEMRLSLGPGKSVYVPLLFEKSLWTVVAMVAVMRTGCAFVLLDPSQPFQRLQSICEEVNPSVVVCSAGCSETAALLAPAFLPLDDSLYSPLPPASLHPLSPISKRIKETDSPLYAVFTSGTTGKPKGIVINRRAFLSCARAYVRKTRLNQQTRCFQFASYAFDVSISDTLNALLVGACICIPSNEERLSKVAEGIRRLKPTWADLTPSLLRHMSPEDMHTIQTVVVSGEAMTRDVVEMWQSHVRLINVYGPAECSVSSTLCMAVSAENASDIGTAFVGSTWVVDPAHHEKLRPVGAIGELLIEGPHLGRGYLNHPAKTHAAFISAPSWLQGHFGQEFSGDQRLYCTGDLVQYQPDGSLRYVGRKDTQVKLRGQRVELGEVEHHVRAAFSHGPTVIAEVVAFDHGPSALVAFAAKPSALSDKSTSSLIQPPDAQLVEQVHAARQMLDASVPDYMIPSLFLAVSQIPLTPSGKIDRRRLRKEASDLSRDQVREYAANTKHDAKRTAQTHSELKLIAVVARVLNIEPDSVCLHDDFFALGGDSITAMRVVAQYRQEGLVLETGDVLRHRTIAKLAAVSVPDSCPNSIPIPIEDPEDVAFDLSPIQAMLFEDSPDDANYFNQSFFVAMSRDIDLHNLSLAAHAVVDRHSMLRARFSRSENGVWTQRITGDRRESFRCKEHLLGHKGQVTDIMNQSQAMFDLESGPIFSLDLIRIDGEPYPFLFVNTHHAVIDLVSYRILLEDLEDFLDTGELSAQSSPMPFQWWCRLQAEYAETTLHPDAALSMSMTLDAGVIDKYWALEGVANNYGNAQTTPLLIDEATTGLILTTANQTFRTQPVELLHAAVLHSFLTVFSDRPPPTIFSEGHGREPWHSSIDPSRTVGWFTTIWPAPVDFNGFRANDISDLVRRVKDARRSVPGKGHPYFASRYLNSHGREMLGKQKMEIVFNFHGQFQQFERGDSLFQHVAWEYKRSQDYGPETLLPGLFEITCAVVHSRLQFEFIYGKALAHQPEIMQWIQQCAESLGKIAELLSSSACAVTLTDLPQLSLSYSDLDQLEQKLFDSGISFSDLEDIYPALPMQEGIMLSQARNATPGLYRTGSVLEFKLNSDYSDPHLGLGIEGLHRAWEQVVGRHSALRTVLLPSDSTGHAYNSFILKPGSTLLSSSLSIIRYQPYGDKEAERLSVVTMLREQREGAHPQQHLPWQIKFFAPSGPSPSSVFCDIEFNHAIMDGWSSSVLIREWVEAYNGQLPVGDASKYGDYVSHIQGKDMTTSLEYWQEYLAQAECCHFPSLVDHGEPTKNELYNVDVVLSEPNNLSDFLKRHSATVTSVFHVAWGLLLRSYTGNNDVCFGHLTSGRDVPIPGVEAAVGLFANLLPYRIVFSNGDTPYSLLRNCQDALAQGLSHQHVSLTKVMANLGLRGQALFNTVLSVQGSIPRESPETRVGGLVVEEVEEVDPTEYDIALNVHFTGAEVRAYLSCWTSKISPWQANNVADTLAHIVSQIVTLPEEVITNISLLGSEQRRALEAQNLRTPMAIDECVHELFRRQALSAPDASAVCAWDGSLSYRELDEASSRIAEVLRSTGIGVGDWVPLFLERSRWVPIAILGVLKSGAAFVMMESSFPLARLCQIADDTDASVILTVQNMMDRARTVRQKAIALDVMESGPLGCTVPDSASARSPAPTSRDALYAVFSSGSTGKPKGIVIEHCSYASSCFAHAPAARYNSRSRVFHFASYAFDACMAEILTTLIVGGCICIPSEKDRWNDMAGAVARLQANHVILTPSTLRSLDPRQFPSLKTVLVGGEALSLKELQQWCDAGPSLIQMYGPSEAAVYSSGTEPLRSTSDVREIGRVLGSRAWVVDPRNPHVLAPIGAVGELVLEGPSVARGYLNNPEQTGAAFIDPPAWRDNFSCHRSGRLYRTGDLVQYTKGGTIRITGRIGTQVKLRGQRIELGEIECVLNELFPECSDIVVEMVTPDAGSARPAALVAFLSGHVQNSSCFPEFDGLLQPLSGKLQTQLDDARYQLSERLPYYMIPEFFLAVEQLPLSAGGKADRKRLRSEAATLIEGGALESASPPARDTVDVTPAEREMRALVAEVLGRPPATLGVEENFFRIGGDSLVAMKLVQLARSRNINLTVRDIFQSPQISALASSVQIPEKEENKPQPAASTTPDVAPFSLLSPEYRVRIIREVAEKVDVDREGIEDIYPCTPLQEGMLSLSLRSPSAYVAQNTYALPVGCDLARVKKAWEQLIQANSILRTRIVQTSSSQGALQVVLHSSQLDWCEGDDLESYLKADQQRPMGMMDSLLRLAMVHDNGCSYVVVTIHHALYDGWSEGLLLEQLEAAYTGQSLVVRRFAPFVQYIRDTNHLAEEFWQGKLAGLAVTSTAFPPAPSSNCQPIPTASATRSMKLTAGHMSSPFTLSSHLRLAWALTSSHFTASATVRFGVIVSGRSAPMAGIENITGPTIATLPVRVFIDPSQTIDEMLSNIQEASTRTAPFEQFGLQNIRALGEAASMECQFQSLLLVQPSNDDGKKNPLLRPVNIEGASARFDTYPLTLQCSILDSSVDVEAIFDGQIISPNMMRSVLEHFTHVFEQIATDTSRSVAEISPVSTESAARLTKWYCESRECQPVEDTVVVHDLITRQCQSQPAAPAVNAWDGDFSYEQVDRLSSAFAVRLIHVGVGLESIVPVCFEKSKWLAVIMLGILKAGAAFVLLDPSSQPLERLQYMVEAVGAKFAINSETFSSLVAQFPGVQSILLSEETASIATDGLESMPAVTGQNALYTIFTSGTEGKPKAAVIEHEGYIAGSLSRQQVTGLHSGSRVLQFSSCAFDAFVTDILDTFIAGGCVCIPSESDRNAHLGQFARDMRITYADLVPSVARLLSPHDVPTLETFALSGEAMAADDIAQWADKVKLCNLYGPAECSAVATGRVVSRADPNPSNIGRGCGGFCWVVDPADHTRLLPIGATGELVIEGSIVGRGYLGNVQGPAASNFLREQPPWRQIFPHAKGNARMYKTGDLAHYNADGTLTFIGRKDQQVKLHGQRLELGDVEHQLRRAFDSALDVVADVVDSSSKKRLVAFVLMEDSDETASDVYIPSSAEFRVLIRTAEKILRSALPGFMVPTAFFPICALPRAPSGKVGRRRLKQAAADFILRDGLEPYTAARERRAPETEAERKLLAIWAQTLGLEASSVGVEDGFLQLGGDSITAMRAAALAMAEGLQVSIPKLFQNESLRNLAAETSSKDACSLNWEQEAAFQLPDDVQLPLLSYSSLPGAADAPRDVLLTGATGCLGSELVQQLIQYPEVDTVHCIAVRTPSRLPVHEKIAVYPGDLSLPRLGLTEEQEAMLLERCRVIIHCGARVSFVQDYATMRAFNVESTKHLARLALKAAIPFHFISTIGVLHPKGENSALEEVAVTNPPKDGAADGYTATKWVSEAFLENVNAQTNLPIFIHRPSNITSGSAPETDIINNLLDYSRRMKMVPRLNGWKGYFDLVRCELAASNITESVLHSIQCAITDSACERQPRVEHIHESGETVFAVGALKTYLEAEGGQFEEVSIATWIEHAVERGMAKLVGDFLRQIDEDGEKIEMPPIRSRRQPLCVGRFQGENV</sequence>
<dbReference type="Gene3D" id="3.40.50.980">
    <property type="match status" value="2"/>
</dbReference>
<dbReference type="FunFam" id="3.30.300.30:FF:000015">
    <property type="entry name" value="Nonribosomal peptide synthase SidD"/>
    <property type="match status" value="3"/>
</dbReference>
<dbReference type="Gene3D" id="3.40.50.12780">
    <property type="entry name" value="N-terminal domain of ligase-like"/>
    <property type="match status" value="2"/>
</dbReference>
<dbReference type="InterPro" id="IPR036291">
    <property type="entry name" value="NAD(P)-bd_dom_sf"/>
</dbReference>
<dbReference type="PANTHER" id="PTHR45527">
    <property type="entry name" value="NONRIBOSOMAL PEPTIDE SYNTHETASE"/>
    <property type="match status" value="1"/>
</dbReference>
<keyword evidence="4" id="KW-0677">Repeat</keyword>